<dbReference type="InterPro" id="IPR016089">
    <property type="entry name" value="Chalcone_isomerase_bundle_sf"/>
</dbReference>
<feature type="region of interest" description="Disordered" evidence="2">
    <location>
        <begin position="43"/>
        <end position="70"/>
    </location>
</feature>
<dbReference type="PANTHER" id="PTHR47284">
    <property type="entry name" value="FATTY-ACID-BINDING PROTEIN 2"/>
    <property type="match status" value="1"/>
</dbReference>
<evidence type="ECO:0000256" key="1">
    <source>
        <dbReference type="ARBA" id="ARBA00007166"/>
    </source>
</evidence>
<evidence type="ECO:0000259" key="3">
    <source>
        <dbReference type="Pfam" id="PF16035"/>
    </source>
</evidence>
<protein>
    <recommendedName>
        <fullName evidence="3">Chalcone isomerase domain-containing protein</fullName>
    </recommendedName>
</protein>
<proteinExistence type="inferred from homology"/>
<gene>
    <name evidence="4" type="ORF">CVIRNUC_008151</name>
</gene>
<comment type="similarity">
    <text evidence="1">Belongs to the chalcone isomerase family.</text>
</comment>
<dbReference type="InterPro" id="IPR036298">
    <property type="entry name" value="Chalcone_isomerase_sf"/>
</dbReference>
<accession>A0AAV1IDS1</accession>
<name>A0AAV1IDS1_9CHLO</name>
<comment type="caution">
    <text evidence="4">The sequence shown here is derived from an EMBL/GenBank/DDBJ whole genome shotgun (WGS) entry which is preliminary data.</text>
</comment>
<evidence type="ECO:0000313" key="5">
    <source>
        <dbReference type="Proteomes" id="UP001314263"/>
    </source>
</evidence>
<keyword evidence="5" id="KW-1185">Reference proteome</keyword>
<dbReference type="Gene3D" id="3.50.70.10">
    <property type="match status" value="1"/>
</dbReference>
<feature type="domain" description="Chalcone isomerase" evidence="3">
    <location>
        <begin position="134"/>
        <end position="300"/>
    </location>
</feature>
<dbReference type="SUPFAM" id="SSF54626">
    <property type="entry name" value="Chalcone isomerase"/>
    <property type="match status" value="1"/>
</dbReference>
<evidence type="ECO:0000256" key="2">
    <source>
        <dbReference type="SAM" id="MobiDB-lite"/>
    </source>
</evidence>
<dbReference type="InterPro" id="IPR016088">
    <property type="entry name" value="Chalcone_isomerase_3-sand"/>
</dbReference>
<dbReference type="PANTHER" id="PTHR47284:SF3">
    <property type="entry name" value="FATTY-ACID-BINDING PROTEIN 2"/>
    <property type="match status" value="1"/>
</dbReference>
<evidence type="ECO:0000313" key="4">
    <source>
        <dbReference type="EMBL" id="CAK0784946.1"/>
    </source>
</evidence>
<dbReference type="InterPro" id="IPR016087">
    <property type="entry name" value="Chalcone_isomerase"/>
</dbReference>
<dbReference type="Gene3D" id="1.10.890.20">
    <property type="match status" value="1"/>
</dbReference>
<feature type="region of interest" description="Disordered" evidence="2">
    <location>
        <begin position="1"/>
        <end position="23"/>
    </location>
</feature>
<dbReference type="AlphaFoldDB" id="A0AAV1IDS1"/>
<dbReference type="EMBL" id="CAUYUE010000011">
    <property type="protein sequence ID" value="CAK0784946.1"/>
    <property type="molecule type" value="Genomic_DNA"/>
</dbReference>
<dbReference type="Proteomes" id="UP001314263">
    <property type="component" value="Unassembled WGS sequence"/>
</dbReference>
<reference evidence="4 5" key="1">
    <citation type="submission" date="2023-10" db="EMBL/GenBank/DDBJ databases">
        <authorList>
            <person name="Maclean D."/>
            <person name="Macfadyen A."/>
        </authorList>
    </citation>
    <scope>NUCLEOTIDE SEQUENCE [LARGE SCALE GENOMIC DNA]</scope>
</reference>
<feature type="compositionally biased region" description="Acidic residues" evidence="2">
    <location>
        <begin position="1"/>
        <end position="11"/>
    </location>
</feature>
<dbReference type="Pfam" id="PF16035">
    <property type="entry name" value="Chalcone_2"/>
    <property type="match status" value="1"/>
</dbReference>
<organism evidence="4 5">
    <name type="scientific">Coccomyxa viridis</name>
    <dbReference type="NCBI Taxonomy" id="1274662"/>
    <lineage>
        <taxon>Eukaryota</taxon>
        <taxon>Viridiplantae</taxon>
        <taxon>Chlorophyta</taxon>
        <taxon>core chlorophytes</taxon>
        <taxon>Trebouxiophyceae</taxon>
        <taxon>Trebouxiophyceae incertae sedis</taxon>
        <taxon>Coccomyxaceae</taxon>
        <taxon>Coccomyxa</taxon>
    </lineage>
</organism>
<dbReference type="GO" id="GO:0016872">
    <property type="term" value="F:intramolecular lyase activity"/>
    <property type="evidence" value="ECO:0007669"/>
    <property type="project" value="InterPro"/>
</dbReference>
<sequence>MEEHESMEEEVREPQRNGLFSPFRSVMNRGKAFASWGRARLTRRGKHMAMERSSETDDAEPSMSTSQPWWQISLPSNGPLSVFQQRGSTSATQQGKTCFPQSLMLTGSGLTPSEERQELVAVGSRHFGHPAISSLIRVKIYDFALYMDRKQARESLVCKQYGSALRAAPQDDLFYQRLRSSSDVKMALMVRASRNLPIKLLAGEYERILRRRLAAVGGSPEDPALAKMVAKFREEELPEAIKHKKSVRKGTVLVFTRDPAGLLCAAADQHDLIAVHSKPLCDAIFDLYIGDQPVSKRAKRMTGESFARLVGADEYCAPREPLVCNAAGPACQL</sequence>